<comment type="caution">
    <text evidence="2">The sequence shown here is derived from an EMBL/GenBank/DDBJ whole genome shotgun (WGS) entry which is preliminary data.</text>
</comment>
<feature type="region of interest" description="Disordered" evidence="1">
    <location>
        <begin position="32"/>
        <end position="57"/>
    </location>
</feature>
<evidence type="ECO:0000256" key="1">
    <source>
        <dbReference type="SAM" id="MobiDB-lite"/>
    </source>
</evidence>
<keyword evidence="3" id="KW-1185">Reference proteome</keyword>
<sequence length="247" mass="26915">MQTMKNTKPWIQLTRNLSLAVAVAVVGIGDLDAKGKRGPHGPKGRGDGPGKSIAGMNPDELGALRDQFAAYQKQTAGGMRYYVDANKNIRFQHKETYESIQRSLADDRITEEEGREFVAELLAIGENAKEMRGGAAALSADQVDTVSGNISDLRGKIKKARKNDVAAEMLTPRLNRMQSRLEELNRLGVDTNKLSAGQSSSLRRKLDSLEGKEKGAKSDGNVSTSELEKLHADVRDVFKYALKSLGS</sequence>
<dbReference type="AlphaFoldDB" id="A0A8J7MCD4"/>
<feature type="compositionally biased region" description="Basic and acidic residues" evidence="1">
    <location>
        <begin position="204"/>
        <end position="217"/>
    </location>
</feature>
<evidence type="ECO:0000313" key="2">
    <source>
        <dbReference type="EMBL" id="MBK1789862.1"/>
    </source>
</evidence>
<gene>
    <name evidence="2" type="ORF">JIN82_01700</name>
</gene>
<organism evidence="2 3">
    <name type="scientific">Persicirhabdus sediminis</name>
    <dbReference type="NCBI Taxonomy" id="454144"/>
    <lineage>
        <taxon>Bacteria</taxon>
        <taxon>Pseudomonadati</taxon>
        <taxon>Verrucomicrobiota</taxon>
        <taxon>Verrucomicrobiia</taxon>
        <taxon>Verrucomicrobiales</taxon>
        <taxon>Verrucomicrobiaceae</taxon>
        <taxon>Persicirhabdus</taxon>
    </lineage>
</organism>
<dbReference type="EMBL" id="JAENIM010000009">
    <property type="protein sequence ID" value="MBK1789862.1"/>
    <property type="molecule type" value="Genomic_DNA"/>
</dbReference>
<accession>A0A8J7MCD4</accession>
<protein>
    <submittedName>
        <fullName evidence="2">Uncharacterized protein</fullName>
    </submittedName>
</protein>
<evidence type="ECO:0000313" key="3">
    <source>
        <dbReference type="Proteomes" id="UP000624703"/>
    </source>
</evidence>
<name>A0A8J7MCD4_9BACT</name>
<reference evidence="2" key="1">
    <citation type="submission" date="2021-01" db="EMBL/GenBank/DDBJ databases">
        <title>Modified the classification status of verrucomicrobia.</title>
        <authorList>
            <person name="Feng X."/>
        </authorList>
    </citation>
    <scope>NUCLEOTIDE SEQUENCE</scope>
    <source>
        <strain evidence="2">_KCTC 22039</strain>
    </source>
</reference>
<proteinExistence type="predicted"/>
<dbReference type="Proteomes" id="UP000624703">
    <property type="component" value="Unassembled WGS sequence"/>
</dbReference>
<feature type="region of interest" description="Disordered" evidence="1">
    <location>
        <begin position="198"/>
        <end position="226"/>
    </location>
</feature>